<reference evidence="2" key="2">
    <citation type="submission" date="2022-06" db="UniProtKB">
        <authorList>
            <consortium name="EnsemblMetazoa"/>
        </authorList>
    </citation>
    <scope>IDENTIFICATION</scope>
    <source>
        <strain evidence="2">p50T (Dazao)</strain>
    </source>
</reference>
<dbReference type="Gene3D" id="3.30.420.10">
    <property type="entry name" value="Ribonuclease H-like superfamily/Ribonuclease H"/>
    <property type="match status" value="1"/>
</dbReference>
<sequence length="289" mass="31951">MHGITAEEVASTFVAGWIARFGVPAVITTDQGRQFESDLFRRLTNLCGTKRIRTTSYHPCANGLVERMHRQLKASLMCYDDSWLNALPLVLLGMCSAFKEDLQATVAELLYGETLTLPGELLVPPGPSGFEDPTDFVVKLRRRMSKLRPTPCSSHTKPSPFIFKNLSTASHVMLREDSVRRSMQPPYSGPHRVISRAEDGKTWSIDVKGKQVTVSVDRIKPAFVEHSLVDLVPAPAPRVSVPQPAQPDATNVPSCPLVPSAPLTATPTYTPQYTTRSGRRVHFSKPFDL</sequence>
<dbReference type="RefSeq" id="XP_037875268.1">
    <property type="nucleotide sequence ID" value="XM_038019340.1"/>
</dbReference>
<dbReference type="PANTHER" id="PTHR38681:SF1">
    <property type="entry name" value="RETROVIRUS-RELATED POL POLYPROTEIN FROM TRANSPOSON 412-LIKE PROTEIN"/>
    <property type="match status" value="1"/>
</dbReference>
<dbReference type="PROSITE" id="PS50994">
    <property type="entry name" value="INTEGRASE"/>
    <property type="match status" value="1"/>
</dbReference>
<dbReference type="Proteomes" id="UP000005204">
    <property type="component" value="Unassembled WGS sequence"/>
</dbReference>
<dbReference type="EnsemblMetazoa" id="XM_038019340.1">
    <property type="protein sequence ID" value="XP_037875268.1"/>
    <property type="gene ID" value="LOC119630331"/>
</dbReference>
<dbReference type="SUPFAM" id="SSF53098">
    <property type="entry name" value="Ribonuclease H-like"/>
    <property type="match status" value="1"/>
</dbReference>
<dbReference type="GO" id="GO:0003676">
    <property type="term" value="F:nucleic acid binding"/>
    <property type="evidence" value="ECO:0007669"/>
    <property type="project" value="InterPro"/>
</dbReference>
<dbReference type="PANTHER" id="PTHR38681">
    <property type="entry name" value="RETROVIRUS-RELATED POL POLYPROTEIN FROM TRANSPOSON 412-LIKE PROTEIN-RELATED"/>
    <property type="match status" value="1"/>
</dbReference>
<dbReference type="KEGG" id="bmor:119630331"/>
<protein>
    <recommendedName>
        <fullName evidence="1">Integrase catalytic domain-containing protein</fullName>
    </recommendedName>
</protein>
<evidence type="ECO:0000313" key="3">
    <source>
        <dbReference type="Proteomes" id="UP000005204"/>
    </source>
</evidence>
<feature type="domain" description="Integrase catalytic" evidence="1">
    <location>
        <begin position="1"/>
        <end position="126"/>
    </location>
</feature>
<proteinExistence type="predicted"/>
<evidence type="ECO:0000313" key="2">
    <source>
        <dbReference type="EnsemblMetazoa" id="XP_037875268.1"/>
    </source>
</evidence>
<dbReference type="GO" id="GO:0015074">
    <property type="term" value="P:DNA integration"/>
    <property type="evidence" value="ECO:0007669"/>
    <property type="project" value="InterPro"/>
</dbReference>
<dbReference type="AlphaFoldDB" id="A0A8R2R9Z3"/>
<accession>A0A8R2R9Z3</accession>
<name>A0A8R2R9Z3_BOMMO</name>
<dbReference type="InterPro" id="IPR012337">
    <property type="entry name" value="RNaseH-like_sf"/>
</dbReference>
<dbReference type="GeneID" id="119630331"/>
<dbReference type="InterPro" id="IPR001584">
    <property type="entry name" value="Integrase_cat-core"/>
</dbReference>
<reference evidence="3" key="1">
    <citation type="journal article" date="2008" name="Insect Biochem. Mol. Biol.">
        <title>The genome of a lepidopteran model insect, the silkworm Bombyx mori.</title>
        <authorList>
            <consortium name="International Silkworm Genome Consortium"/>
        </authorList>
    </citation>
    <scope>NUCLEOTIDE SEQUENCE [LARGE SCALE GENOMIC DNA]</scope>
    <source>
        <strain evidence="3">p50T</strain>
    </source>
</reference>
<evidence type="ECO:0000259" key="1">
    <source>
        <dbReference type="PROSITE" id="PS50994"/>
    </source>
</evidence>
<organism evidence="2 3">
    <name type="scientific">Bombyx mori</name>
    <name type="common">Silk moth</name>
    <dbReference type="NCBI Taxonomy" id="7091"/>
    <lineage>
        <taxon>Eukaryota</taxon>
        <taxon>Metazoa</taxon>
        <taxon>Ecdysozoa</taxon>
        <taxon>Arthropoda</taxon>
        <taxon>Hexapoda</taxon>
        <taxon>Insecta</taxon>
        <taxon>Pterygota</taxon>
        <taxon>Neoptera</taxon>
        <taxon>Endopterygota</taxon>
        <taxon>Lepidoptera</taxon>
        <taxon>Glossata</taxon>
        <taxon>Ditrysia</taxon>
        <taxon>Bombycoidea</taxon>
        <taxon>Bombycidae</taxon>
        <taxon>Bombycinae</taxon>
        <taxon>Bombyx</taxon>
    </lineage>
</organism>
<keyword evidence="3" id="KW-1185">Reference proteome</keyword>
<dbReference type="InterPro" id="IPR036397">
    <property type="entry name" value="RNaseH_sf"/>
</dbReference>